<feature type="chain" id="PRO_5006855301" evidence="1">
    <location>
        <begin position="25"/>
        <end position="138"/>
    </location>
</feature>
<evidence type="ECO:0000313" key="2">
    <source>
        <dbReference type="EMBL" id="BAU31435.1"/>
    </source>
</evidence>
<sequence length="138" mass="14149">MRGGATGASVALAVTLVFTLSACAPPRALESESGLLIPVAGEDNGMEALLTGVLIRTAEGCLAVAEPESALDYRVVAPPATRLLADDVIDMPEYGELRLGDEVAFGGGWQSPDSEALAADIPEACVAGDEIFFINAQS</sequence>
<reference evidence="2 3" key="2">
    <citation type="submission" date="2016-01" db="EMBL/GenBank/DDBJ databases">
        <title>Microcella alkaliphila JAM AC0309 whole genome shotgun sequence.</title>
        <authorList>
            <person name="Kurata A."/>
            <person name="Hirose Y."/>
            <person name="Kishimoto N."/>
            <person name="Kobayashi T."/>
        </authorList>
    </citation>
    <scope>NUCLEOTIDE SEQUENCE [LARGE SCALE GENOMIC DNA]</scope>
    <source>
        <strain evidence="2 3">JAM AC0309</strain>
    </source>
</reference>
<organism evidence="2 3">
    <name type="scientific">Microcella alkaliphila</name>
    <dbReference type="NCBI Taxonomy" id="279828"/>
    <lineage>
        <taxon>Bacteria</taxon>
        <taxon>Bacillati</taxon>
        <taxon>Actinomycetota</taxon>
        <taxon>Actinomycetes</taxon>
        <taxon>Micrococcales</taxon>
        <taxon>Microbacteriaceae</taxon>
        <taxon>Microcella</taxon>
    </lineage>
</organism>
<dbReference type="AlphaFoldDB" id="A0A0U5BKQ9"/>
<accession>A0A0U5BKQ9</accession>
<proteinExistence type="predicted"/>
<reference evidence="3" key="1">
    <citation type="submission" date="2015-12" db="EMBL/GenBank/DDBJ databases">
        <authorList>
            <person name="Shamseldin A."/>
            <person name="Moawad H."/>
            <person name="Abd El-Rahim W.M."/>
            <person name="Sadowsky M.J."/>
        </authorList>
    </citation>
    <scope>NUCLEOTIDE SEQUENCE [LARGE SCALE GENOMIC DNA]</scope>
    <source>
        <strain evidence="3">JAM AC0309</strain>
    </source>
</reference>
<keyword evidence="1" id="KW-0732">Signal</keyword>
<dbReference type="Proteomes" id="UP000218965">
    <property type="component" value="Chromosome"/>
</dbReference>
<dbReference type="KEGG" id="malk:MalAC0309_0563"/>
<dbReference type="EMBL" id="AP017315">
    <property type="protein sequence ID" value="BAU31435.1"/>
    <property type="molecule type" value="Genomic_DNA"/>
</dbReference>
<evidence type="ECO:0000313" key="3">
    <source>
        <dbReference type="Proteomes" id="UP000218965"/>
    </source>
</evidence>
<dbReference type="PROSITE" id="PS51257">
    <property type="entry name" value="PROKAR_LIPOPROTEIN"/>
    <property type="match status" value="1"/>
</dbReference>
<feature type="signal peptide" evidence="1">
    <location>
        <begin position="1"/>
        <end position="24"/>
    </location>
</feature>
<name>A0A0U5BKQ9_9MICO</name>
<gene>
    <name evidence="2" type="ORF">MalAC0309_0563</name>
</gene>
<protein>
    <submittedName>
        <fullName evidence="2">Uncharacterized protein</fullName>
    </submittedName>
</protein>
<evidence type="ECO:0000256" key="1">
    <source>
        <dbReference type="SAM" id="SignalP"/>
    </source>
</evidence>